<accession>A0A376FMZ2</accession>
<dbReference type="AlphaFoldDB" id="A0A376FMZ2"/>
<gene>
    <name evidence="5" type="primary">bglA_8</name>
    <name evidence="5" type="ORF">NCTC12123_06257</name>
</gene>
<dbReference type="InterPro" id="IPR001360">
    <property type="entry name" value="Glyco_hydro_1"/>
</dbReference>
<sequence>MKKFDAKYAHPTFIITENGAGFGLEDEKLNDGVISDKLRADYLNRHVSAVMEAKKEGLDIQGYLFWSLLDNFEWLWGYKNRFGIIGVDFDDKTLKRTPKLSYYIYQKLIKENKNQCPSLTKK</sequence>
<proteinExistence type="inferred from homology"/>
<dbReference type="GO" id="GO:0005975">
    <property type="term" value="P:carbohydrate metabolic process"/>
    <property type="evidence" value="ECO:0007669"/>
    <property type="project" value="InterPro"/>
</dbReference>
<name>A0A376FMZ2_ENTAS</name>
<dbReference type="PRINTS" id="PR00131">
    <property type="entry name" value="GLHYDRLASE1"/>
</dbReference>
<comment type="similarity">
    <text evidence="1 4">Belongs to the glycosyl hydrolase 1 family.</text>
</comment>
<dbReference type="Gene3D" id="3.20.20.80">
    <property type="entry name" value="Glycosidases"/>
    <property type="match status" value="1"/>
</dbReference>
<evidence type="ECO:0000313" key="5">
    <source>
        <dbReference type="EMBL" id="STD27637.1"/>
    </source>
</evidence>
<dbReference type="Proteomes" id="UP000255163">
    <property type="component" value="Unassembled WGS sequence"/>
</dbReference>
<evidence type="ECO:0000256" key="4">
    <source>
        <dbReference type="RuleBase" id="RU003690"/>
    </source>
</evidence>
<dbReference type="EMBL" id="UFYI01000007">
    <property type="protein sequence ID" value="STD27637.1"/>
    <property type="molecule type" value="Genomic_DNA"/>
</dbReference>
<dbReference type="Pfam" id="PF00232">
    <property type="entry name" value="Glyco_hydro_1"/>
    <property type="match status" value="1"/>
</dbReference>
<dbReference type="PANTHER" id="PTHR10353">
    <property type="entry name" value="GLYCOSYL HYDROLASE"/>
    <property type="match status" value="1"/>
</dbReference>
<keyword evidence="2 5" id="KW-0378">Hydrolase</keyword>
<organism evidence="5 6">
    <name type="scientific">Enterobacter asburiae</name>
    <dbReference type="NCBI Taxonomy" id="61645"/>
    <lineage>
        <taxon>Bacteria</taxon>
        <taxon>Pseudomonadati</taxon>
        <taxon>Pseudomonadota</taxon>
        <taxon>Gammaproteobacteria</taxon>
        <taxon>Enterobacterales</taxon>
        <taxon>Enterobacteriaceae</taxon>
        <taxon>Enterobacter</taxon>
        <taxon>Enterobacter cloacae complex</taxon>
    </lineage>
</organism>
<protein>
    <submittedName>
        <fullName evidence="5">Beta-glucosidase</fullName>
        <ecNumber evidence="5">3.2.1.21</ecNumber>
    </submittedName>
</protein>
<dbReference type="PANTHER" id="PTHR10353:SF36">
    <property type="entry name" value="LP05116P"/>
    <property type="match status" value="1"/>
</dbReference>
<dbReference type="GO" id="GO:0008422">
    <property type="term" value="F:beta-glucosidase activity"/>
    <property type="evidence" value="ECO:0007669"/>
    <property type="project" value="UniProtKB-EC"/>
</dbReference>
<keyword evidence="3 5" id="KW-0326">Glycosidase</keyword>
<evidence type="ECO:0000313" key="6">
    <source>
        <dbReference type="Proteomes" id="UP000255163"/>
    </source>
</evidence>
<dbReference type="SUPFAM" id="SSF51445">
    <property type="entry name" value="(Trans)glycosidases"/>
    <property type="match status" value="1"/>
</dbReference>
<dbReference type="EC" id="3.2.1.21" evidence="5"/>
<dbReference type="InterPro" id="IPR017853">
    <property type="entry name" value="GH"/>
</dbReference>
<evidence type="ECO:0000256" key="2">
    <source>
        <dbReference type="ARBA" id="ARBA00022801"/>
    </source>
</evidence>
<evidence type="ECO:0000256" key="3">
    <source>
        <dbReference type="ARBA" id="ARBA00023295"/>
    </source>
</evidence>
<reference evidence="5 6" key="1">
    <citation type="submission" date="2018-06" db="EMBL/GenBank/DDBJ databases">
        <authorList>
            <consortium name="Pathogen Informatics"/>
            <person name="Doyle S."/>
        </authorList>
    </citation>
    <scope>NUCLEOTIDE SEQUENCE [LARGE SCALE GENOMIC DNA]</scope>
    <source>
        <strain evidence="5 6">NCTC12123</strain>
    </source>
</reference>
<evidence type="ECO:0000256" key="1">
    <source>
        <dbReference type="ARBA" id="ARBA00010838"/>
    </source>
</evidence>